<dbReference type="Pfam" id="PF23106">
    <property type="entry name" value="EGF_Teneurin"/>
    <property type="match status" value="1"/>
</dbReference>
<proteinExistence type="predicted"/>
<reference evidence="4 5" key="1">
    <citation type="submission" date="2024-10" db="EMBL/GenBank/DDBJ databases">
        <authorList>
            <person name="Kim D."/>
        </authorList>
    </citation>
    <scope>NUCLEOTIDE SEQUENCE [LARGE SCALE GENOMIC DNA]</scope>
    <source>
        <strain evidence="4">BH-2024</strain>
    </source>
</reference>
<dbReference type="Proteomes" id="UP001620626">
    <property type="component" value="Unassembled WGS sequence"/>
</dbReference>
<accession>A0ABD2HZT8</accession>
<sequence>MVPSLLPDALGISAVVIAVHISLAKMFAKKMAWGREEGRGERGTISRCDAKWAFAENERCAVTQLYSPSTEIKVAPQHNLPLGGRRADGVTVIQLEPQQVEIRMKPGGIKATIGGGDKRHSQFPGLWEIVCSNNGFCECGKCSCNVGWTGERCAVSAPLPDGGIRRRRGDNGDGKFRRKGSDGGNAVGRTGEENDDGEEAPSTDAELLPTQADRTEEEADEEAPQSAAASAPFSSPLLSLLLSTTFLSFFFRPIEMSN</sequence>
<gene>
    <name evidence="4" type="ORF">niasHT_032170</name>
</gene>
<evidence type="ECO:0000256" key="3">
    <source>
        <dbReference type="SAM" id="MobiDB-lite"/>
    </source>
</evidence>
<comment type="caution">
    <text evidence="4">The sequence shown here is derived from an EMBL/GenBank/DDBJ whole genome shotgun (WGS) entry which is preliminary data.</text>
</comment>
<dbReference type="SUPFAM" id="SSF57196">
    <property type="entry name" value="EGF/Laminin"/>
    <property type="match status" value="1"/>
</dbReference>
<evidence type="ECO:0000313" key="5">
    <source>
        <dbReference type="Proteomes" id="UP001620626"/>
    </source>
</evidence>
<evidence type="ECO:0000313" key="4">
    <source>
        <dbReference type="EMBL" id="KAL3070380.1"/>
    </source>
</evidence>
<dbReference type="Gene3D" id="2.10.25.10">
    <property type="entry name" value="Laminin"/>
    <property type="match status" value="1"/>
</dbReference>
<evidence type="ECO:0008006" key="6">
    <source>
        <dbReference type="Google" id="ProtNLM"/>
    </source>
</evidence>
<dbReference type="PROSITE" id="PS00243">
    <property type="entry name" value="I_EGF_1"/>
    <property type="match status" value="1"/>
</dbReference>
<keyword evidence="5" id="KW-1185">Reference proteome</keyword>
<dbReference type="AlphaFoldDB" id="A0ABD2HZT8"/>
<feature type="compositionally biased region" description="Basic and acidic residues" evidence="3">
    <location>
        <begin position="169"/>
        <end position="181"/>
    </location>
</feature>
<evidence type="ECO:0000256" key="1">
    <source>
        <dbReference type="ARBA" id="ARBA00022729"/>
    </source>
</evidence>
<evidence type="ECO:0000256" key="2">
    <source>
        <dbReference type="ARBA" id="ARBA00023157"/>
    </source>
</evidence>
<dbReference type="EMBL" id="JBICBT010001381">
    <property type="protein sequence ID" value="KAL3070380.1"/>
    <property type="molecule type" value="Genomic_DNA"/>
</dbReference>
<dbReference type="InterPro" id="IPR057243">
    <property type="entry name" value="Integrin_I-EGF_CS"/>
</dbReference>
<organism evidence="4 5">
    <name type="scientific">Heterodera trifolii</name>
    <dbReference type="NCBI Taxonomy" id="157864"/>
    <lineage>
        <taxon>Eukaryota</taxon>
        <taxon>Metazoa</taxon>
        <taxon>Ecdysozoa</taxon>
        <taxon>Nematoda</taxon>
        <taxon>Chromadorea</taxon>
        <taxon>Rhabditida</taxon>
        <taxon>Tylenchina</taxon>
        <taxon>Tylenchomorpha</taxon>
        <taxon>Tylenchoidea</taxon>
        <taxon>Heteroderidae</taxon>
        <taxon>Heteroderinae</taxon>
        <taxon>Heterodera</taxon>
    </lineage>
</organism>
<keyword evidence="2" id="KW-1015">Disulfide bond</keyword>
<feature type="region of interest" description="Disordered" evidence="3">
    <location>
        <begin position="159"/>
        <end position="231"/>
    </location>
</feature>
<keyword evidence="1" id="KW-0732">Signal</keyword>
<protein>
    <recommendedName>
        <fullName evidence="6">EGF-like domain-containing protein</fullName>
    </recommendedName>
</protein>
<name>A0ABD2HZT8_9BILA</name>